<reference evidence="1" key="1">
    <citation type="journal article" date="2023" name="GigaByte">
        <title>Genome assembly of the bearded iris, Iris pallida Lam.</title>
        <authorList>
            <person name="Bruccoleri R.E."/>
            <person name="Oakeley E.J."/>
            <person name="Faust A.M.E."/>
            <person name="Altorfer M."/>
            <person name="Dessus-Babus S."/>
            <person name="Burckhardt D."/>
            <person name="Oertli M."/>
            <person name="Naumann U."/>
            <person name="Petersen F."/>
            <person name="Wong J."/>
        </authorList>
    </citation>
    <scope>NUCLEOTIDE SEQUENCE</scope>
    <source>
        <strain evidence="1">GSM-AAB239-AS_SAM_17_03QT</strain>
    </source>
</reference>
<reference evidence="1" key="2">
    <citation type="submission" date="2023-04" db="EMBL/GenBank/DDBJ databases">
        <authorList>
            <person name="Bruccoleri R.E."/>
            <person name="Oakeley E.J."/>
            <person name="Faust A.-M."/>
            <person name="Dessus-Babus S."/>
            <person name="Altorfer M."/>
            <person name="Burckhardt D."/>
            <person name="Oertli M."/>
            <person name="Naumann U."/>
            <person name="Petersen F."/>
            <person name="Wong J."/>
        </authorList>
    </citation>
    <scope>NUCLEOTIDE SEQUENCE</scope>
    <source>
        <strain evidence="1">GSM-AAB239-AS_SAM_17_03QT</strain>
        <tissue evidence="1">Leaf</tissue>
    </source>
</reference>
<keyword evidence="2" id="KW-1185">Reference proteome</keyword>
<proteinExistence type="predicted"/>
<evidence type="ECO:0000313" key="1">
    <source>
        <dbReference type="EMBL" id="KAJ6807887.1"/>
    </source>
</evidence>
<comment type="caution">
    <text evidence="1">The sequence shown here is derived from an EMBL/GenBank/DDBJ whole genome shotgun (WGS) entry which is preliminary data.</text>
</comment>
<evidence type="ECO:0000313" key="2">
    <source>
        <dbReference type="Proteomes" id="UP001140949"/>
    </source>
</evidence>
<dbReference type="Proteomes" id="UP001140949">
    <property type="component" value="Unassembled WGS sequence"/>
</dbReference>
<accession>A0AAX6EUL5</accession>
<organism evidence="1 2">
    <name type="scientific">Iris pallida</name>
    <name type="common">Sweet iris</name>
    <dbReference type="NCBI Taxonomy" id="29817"/>
    <lineage>
        <taxon>Eukaryota</taxon>
        <taxon>Viridiplantae</taxon>
        <taxon>Streptophyta</taxon>
        <taxon>Embryophyta</taxon>
        <taxon>Tracheophyta</taxon>
        <taxon>Spermatophyta</taxon>
        <taxon>Magnoliopsida</taxon>
        <taxon>Liliopsida</taxon>
        <taxon>Asparagales</taxon>
        <taxon>Iridaceae</taxon>
        <taxon>Iridoideae</taxon>
        <taxon>Irideae</taxon>
        <taxon>Iris</taxon>
    </lineage>
</organism>
<dbReference type="EMBL" id="JANAVB010033815">
    <property type="protein sequence ID" value="KAJ6807887.1"/>
    <property type="molecule type" value="Genomic_DNA"/>
</dbReference>
<name>A0AAX6EUL5_IRIPA</name>
<dbReference type="AlphaFoldDB" id="A0AAX6EUL5"/>
<gene>
    <name evidence="1" type="ORF">M6B38_169720</name>
</gene>
<protein>
    <submittedName>
        <fullName evidence="1">Serine/arginine repetitive matrix protein 1-like</fullName>
    </submittedName>
</protein>
<sequence>MFVQPHLQPSRTQRVTASCIRVKDVTDRSKFFFDNFIRKGSPIREIFEYDKNELFMEV</sequence>